<gene>
    <name evidence="8" type="ORF">SAMN02982990_00206</name>
</gene>
<dbReference type="GO" id="GO:0046353">
    <property type="term" value="F:aminoglycoside 3-N-acetyltransferase activity"/>
    <property type="evidence" value="ECO:0007669"/>
    <property type="project" value="UniProtKB-EC"/>
</dbReference>
<keyword evidence="9" id="KW-1185">Reference proteome</keyword>
<evidence type="ECO:0000256" key="3">
    <source>
        <dbReference type="ARBA" id="ARBA00012882"/>
    </source>
</evidence>
<evidence type="ECO:0000256" key="6">
    <source>
        <dbReference type="ARBA" id="ARBA00052868"/>
    </source>
</evidence>
<comment type="function">
    <text evidence="1">Resistance to antibiotics containing the 2-deoxy-streptamine ring including gentamicin, kanamycin, tobramycin, neomycin and apramycin.</text>
</comment>
<comment type="catalytic activity">
    <reaction evidence="6 7">
        <text>a 2-deoxystreptamine antibiotic + acetyl-CoA = an N(3)-acetyl-2-deoxystreptamine antibiotic + CoA + H(+)</text>
        <dbReference type="Rhea" id="RHEA:12665"/>
        <dbReference type="ChEBI" id="CHEBI:15378"/>
        <dbReference type="ChEBI" id="CHEBI:57287"/>
        <dbReference type="ChEBI" id="CHEBI:57288"/>
        <dbReference type="ChEBI" id="CHEBI:57921"/>
        <dbReference type="ChEBI" id="CHEBI:77452"/>
        <dbReference type="EC" id="2.3.1.81"/>
    </reaction>
</comment>
<name>A0A1G5PQ94_PHOLU</name>
<evidence type="ECO:0000256" key="4">
    <source>
        <dbReference type="ARBA" id="ARBA00022679"/>
    </source>
</evidence>
<dbReference type="AlphaFoldDB" id="A0A1G5PQ94"/>
<organism evidence="8 9">
    <name type="scientific">Photorhabdus luminescens</name>
    <name type="common">Xenorhabdus luminescens</name>
    <dbReference type="NCBI Taxonomy" id="29488"/>
    <lineage>
        <taxon>Bacteria</taxon>
        <taxon>Pseudomonadati</taxon>
        <taxon>Pseudomonadota</taxon>
        <taxon>Gammaproteobacteria</taxon>
        <taxon>Enterobacterales</taxon>
        <taxon>Morganellaceae</taxon>
        <taxon>Photorhabdus</taxon>
    </lineage>
</organism>
<comment type="similarity">
    <text evidence="2 7">Belongs to the antibiotic N-acetyltransferase family.</text>
</comment>
<dbReference type="PANTHER" id="PTHR11104:SF0">
    <property type="entry name" value="SPBETA PROPHAGE-DERIVED AMINOGLYCOSIDE N(3')-ACETYLTRANSFERASE-LIKE PROTEIN YOKD"/>
    <property type="match status" value="1"/>
</dbReference>
<evidence type="ECO:0000313" key="9">
    <source>
        <dbReference type="Proteomes" id="UP000183223"/>
    </source>
</evidence>
<evidence type="ECO:0000256" key="1">
    <source>
        <dbReference type="ARBA" id="ARBA00003521"/>
    </source>
</evidence>
<dbReference type="GeneID" id="45654736"/>
<dbReference type="InterPro" id="IPR028345">
    <property type="entry name" value="Antibiotic_NAT-like"/>
</dbReference>
<dbReference type="Proteomes" id="UP000183223">
    <property type="component" value="Unassembled WGS sequence"/>
</dbReference>
<dbReference type="RefSeq" id="WP_049581601.1">
    <property type="nucleotide sequence ID" value="NZ_CAWQXX010000035.1"/>
</dbReference>
<proteinExistence type="inferred from homology"/>
<dbReference type="EC" id="2.3.1.-" evidence="7"/>
<dbReference type="GO" id="GO:0046677">
    <property type="term" value="P:response to antibiotic"/>
    <property type="evidence" value="ECO:0007669"/>
    <property type="project" value="UniProtKB-KW"/>
</dbReference>
<keyword evidence="5 7" id="KW-0012">Acyltransferase</keyword>
<evidence type="ECO:0000313" key="8">
    <source>
        <dbReference type="EMBL" id="SCZ51744.1"/>
    </source>
</evidence>
<keyword evidence="7" id="KW-0046">Antibiotic resistance</keyword>
<dbReference type="EMBL" id="FMWJ01000001">
    <property type="protein sequence ID" value="SCZ51744.1"/>
    <property type="molecule type" value="Genomic_DNA"/>
</dbReference>
<protein>
    <recommendedName>
        <fullName evidence="3 7">Aminoglycoside N(3)-acetyltransferase</fullName>
        <ecNumber evidence="7">2.3.1.-</ecNumber>
    </recommendedName>
</protein>
<dbReference type="PANTHER" id="PTHR11104">
    <property type="entry name" value="AMINOGLYCOSIDE N3-ACETYLTRANSFERASE"/>
    <property type="match status" value="1"/>
</dbReference>
<dbReference type="InterPro" id="IPR003679">
    <property type="entry name" value="Amioglycoside_AcTrfase"/>
</dbReference>
<evidence type="ECO:0000256" key="7">
    <source>
        <dbReference type="RuleBase" id="RU365031"/>
    </source>
</evidence>
<reference evidence="9" key="1">
    <citation type="submission" date="2016-10" db="EMBL/GenBank/DDBJ databases">
        <authorList>
            <person name="Varghese N."/>
            <person name="Submissions S."/>
        </authorList>
    </citation>
    <scope>NUCLEOTIDE SEQUENCE [LARGE SCALE GENOMIC DNA]</scope>
    <source>
        <strain evidence="9">ATCC 29999</strain>
    </source>
</reference>
<accession>A0A1G5PQ94</accession>
<evidence type="ECO:0000256" key="5">
    <source>
        <dbReference type="ARBA" id="ARBA00023315"/>
    </source>
</evidence>
<dbReference type="OrthoDB" id="7330654at2"/>
<evidence type="ECO:0000256" key="2">
    <source>
        <dbReference type="ARBA" id="ARBA00006383"/>
    </source>
</evidence>
<dbReference type="Pfam" id="PF02522">
    <property type="entry name" value="Antibiotic_NAT"/>
    <property type="match status" value="1"/>
</dbReference>
<dbReference type="NCBIfam" id="NF033082">
    <property type="entry name" value="AAC_3"/>
    <property type="match status" value="1"/>
</dbReference>
<keyword evidence="4 7" id="KW-0808">Transferase</keyword>
<dbReference type="SUPFAM" id="SSF110710">
    <property type="entry name" value="TTHA0583/YokD-like"/>
    <property type="match status" value="1"/>
</dbReference>
<sequence>MLTIGNDRFWTKNLLKQQLSNLGLHKNDDVMVHASIRNLGTCINGPDDVIAAILETIGSSGTLLSYVNWNQNYEDAVDENGYLSEKIKVDITPFDAKFSRASSDHGILAEFIRTFPGSLRSSNPGASVSAIGKRAKWYTDNHSLQYGYGDNSPFAKLVEQKGKILMLGAPYDTMSLLHHAEHLANIPNKKIRYMPVPFLKDGSVIWEMIEEFDTVAPVSQNLPEGYFATIVTDFISAYPEIIGLSVVGNAKTLLVPAAEILPFAVHWIESYSGSYS</sequence>